<protein>
    <submittedName>
        <fullName evidence="1">Uncharacterized protein</fullName>
    </submittedName>
</protein>
<dbReference type="AlphaFoldDB" id="A0A5B9DT17"/>
<dbReference type="KEGG" id="yti:FNA67_15895"/>
<accession>A0A5B9DT17</accession>
<keyword evidence="2" id="KW-1185">Reference proteome</keyword>
<evidence type="ECO:0000313" key="2">
    <source>
        <dbReference type="Proteomes" id="UP000321062"/>
    </source>
</evidence>
<sequence length="295" mass="31613">MRILKYAGVIILGVAMGGNAPPAMAQTADNMLDLTLSTFLDRPGWTHFDAGKVESDARAKLAASDGQMGPIEKALLFVDAMEPPLARSRTLLRYGQVTTETSGGTVSFIEVDRYNLGTEDVPHVAWRFDFQPRQGELAGLRDAIRREIPNDEAAATDCLIAECLQPKSSTEGSFAWKPIAAPASGWTVPYSGTAASGHAVSALVAAEMALALNIASADGNGYVWRGPEQPEAVTDGSPFLYFLDDRDITGNGRNDAIMGMVQLNDHAISEMWARRMDDGQAVGWQNAIVSRGNAP</sequence>
<dbReference type="Proteomes" id="UP000321062">
    <property type="component" value="Chromosome"/>
</dbReference>
<evidence type="ECO:0000313" key="1">
    <source>
        <dbReference type="EMBL" id="QEE21578.1"/>
    </source>
</evidence>
<reference evidence="1 2" key="1">
    <citation type="journal article" date="2015" name="Int. J. Syst. Evol. Microbiol.">
        <title>Youhaiella tibetensis gen. nov., sp. nov., isolated from subsurface sediment.</title>
        <authorList>
            <person name="Wang Y.X."/>
            <person name="Huang F.Q."/>
            <person name="Nogi Y."/>
            <person name="Pang S.J."/>
            <person name="Wang P.K."/>
            <person name="Lv J."/>
        </authorList>
    </citation>
    <scope>NUCLEOTIDE SEQUENCE [LARGE SCALE GENOMIC DNA]</scope>
    <source>
        <strain evidence="2">fig4</strain>
    </source>
</reference>
<gene>
    <name evidence="1" type="ORF">FNA67_15895</name>
</gene>
<dbReference type="RefSeq" id="WP_147656866.1">
    <property type="nucleotide sequence ID" value="NZ_BMFM01000001.1"/>
</dbReference>
<dbReference type="EMBL" id="CP041690">
    <property type="protein sequence ID" value="QEE21578.1"/>
    <property type="molecule type" value="Genomic_DNA"/>
</dbReference>
<organism evidence="1 2">
    <name type="scientific">Paradevosia tibetensis</name>
    <dbReference type="NCBI Taxonomy" id="1447062"/>
    <lineage>
        <taxon>Bacteria</taxon>
        <taxon>Pseudomonadati</taxon>
        <taxon>Pseudomonadota</taxon>
        <taxon>Alphaproteobacteria</taxon>
        <taxon>Hyphomicrobiales</taxon>
        <taxon>Devosiaceae</taxon>
        <taxon>Paradevosia</taxon>
    </lineage>
</organism>
<proteinExistence type="predicted"/>
<name>A0A5B9DT17_9HYPH</name>
<dbReference type="OrthoDB" id="964913at2"/>